<evidence type="ECO:0000259" key="1">
    <source>
        <dbReference type="Pfam" id="PF09522"/>
    </source>
</evidence>
<feature type="domain" description="Restriction endonuclease type II Pab1" evidence="1">
    <location>
        <begin position="127"/>
        <end position="241"/>
    </location>
</feature>
<evidence type="ECO:0000313" key="2">
    <source>
        <dbReference type="EMBL" id="OIP73204.1"/>
    </source>
</evidence>
<dbReference type="Pfam" id="PF09522">
    <property type="entry name" value="RE_R_Pab1"/>
    <property type="match status" value="1"/>
</dbReference>
<gene>
    <name evidence="2" type="ORF">AUK42_01365</name>
</gene>
<dbReference type="EMBL" id="MNYY01000032">
    <property type="protein sequence ID" value="OIP73204.1"/>
    <property type="molecule type" value="Genomic_DNA"/>
</dbReference>
<dbReference type="Proteomes" id="UP000182763">
    <property type="component" value="Unassembled WGS sequence"/>
</dbReference>
<proteinExistence type="predicted"/>
<accession>A0A1J5GLR9</accession>
<reference evidence="2 3" key="1">
    <citation type="journal article" date="2016" name="Environ. Microbiol.">
        <title>Genomic resolution of a cold subsurface aquifer community provides metabolic insights for novel microbes adapted to high CO concentrations.</title>
        <authorList>
            <person name="Probst A.J."/>
            <person name="Castelle C.J."/>
            <person name="Singh A."/>
            <person name="Brown C.T."/>
            <person name="Anantharaman K."/>
            <person name="Sharon I."/>
            <person name="Hug L.A."/>
            <person name="Burstein D."/>
            <person name="Emerson J.B."/>
            <person name="Thomas B.C."/>
            <person name="Banfield J.F."/>
        </authorList>
    </citation>
    <scope>NUCLEOTIDE SEQUENCE [LARGE SCALE GENOMIC DNA]</scope>
    <source>
        <strain evidence="2">CG2_30_33_13</strain>
    </source>
</reference>
<protein>
    <recommendedName>
        <fullName evidence="1">Restriction endonuclease type II Pab1 domain-containing protein</fullName>
    </recommendedName>
</protein>
<sequence length="251" mass="29033">MECIIKEKNILLIIPATNDGKFRFKKRKNRLDFGKIFSTRECPFDEQTYLEWQIGYDVPIKSVKDGKKETKLTSKHFIGSNGKTKYPYELSEIFYKAMELEFITKKEVENLFNEIGGYKSFIDEKAITVEHHSQITINGINFEETSIKLPTLFMIETLDETQIEVSIQKQQYASGVQPMVYFCIPLKAFKNSSDLQGKSSVSGDKLVYVISKTNVLNLVCMMKVFGMASKRHNHDIFEILKILLEIININR</sequence>
<comment type="caution">
    <text evidence="2">The sequence shown here is derived from an EMBL/GenBank/DDBJ whole genome shotgun (WGS) entry which is preliminary data.</text>
</comment>
<dbReference type="AlphaFoldDB" id="A0A1J5GLR9"/>
<organism evidence="2 3">
    <name type="scientific">Candidatus Infernicultor aquiphilus</name>
    <dbReference type="NCBI Taxonomy" id="1805029"/>
    <lineage>
        <taxon>Bacteria</taxon>
        <taxon>Pseudomonadati</taxon>
        <taxon>Atribacterota</taxon>
        <taxon>Candidatus Phoenicimicrobiia</taxon>
        <taxon>Candidatus Pheonicimicrobiales</taxon>
        <taxon>Candidatus Phoenicimicrobiaceae</taxon>
        <taxon>Candidatus Infernicultor</taxon>
    </lineage>
</organism>
<name>A0A1J5GLR9_9BACT</name>
<dbReference type="InterPro" id="IPR018576">
    <property type="entry name" value="Restrct_endonuc_II_Pab1"/>
</dbReference>
<evidence type="ECO:0000313" key="3">
    <source>
        <dbReference type="Proteomes" id="UP000182763"/>
    </source>
</evidence>